<dbReference type="AlphaFoldDB" id="A0A0D2GPX3"/>
<sequence length="324" mass="37703">MQIYSRVYFLTVILVNTTNMCGLSSRIPAPLQFKTFCTTQFNMPSYARAVLAHNFDDLIQFLEHASNTSDPYLYAHSALRMFSNKLKECPWINPSAFSTLLMQLPNALCQLEGYSEQTEADRIQETYDLLYQTLSLRFDTFKKAPRTFLRELSSQVTRSYTLFVTKKDNQLAFKSTLVRFLELAANKLVWSPEDALSTWQNVITISDRIESLKNKLWIDEQEVNDLYHSLLARYCYFIDIWHMDLSEEFYEQLIHTAQAGNFALLTCQEDEELIQTKRDMLVQTLLRAYSRKKSIPDTESLENIIEMDQLTVVKACDEQTTITS</sequence>
<comment type="caution">
    <text evidence="1">The sequence shown here is derived from an EMBL/GenBank/DDBJ whole genome shotgun (WGS) entry which is preliminary data.</text>
</comment>
<protein>
    <submittedName>
        <fullName evidence="1">Uncharacterized protein</fullName>
    </submittedName>
</protein>
<name>A0A0D2GPX3_9BACT</name>
<reference evidence="1 2" key="1">
    <citation type="journal article" date="2013" name="Proc. Natl. Acad. Sci. U.S.A.">
        <title>Candidate phylum TM6 genome recovered from a hospital sink biofilm provides genomic insights into this uncultivated phylum.</title>
        <authorList>
            <person name="McLean J.S."/>
            <person name="Lombardo M.J."/>
            <person name="Badger J.H."/>
            <person name="Edlund A."/>
            <person name="Novotny M."/>
            <person name="Yee-Greenbaum J."/>
            <person name="Vyahhi N."/>
            <person name="Hall A.P."/>
            <person name="Yang Y."/>
            <person name="Dupont C.L."/>
            <person name="Ziegler M.G."/>
            <person name="Chitsaz H."/>
            <person name="Allen A.E."/>
            <person name="Yooseph S."/>
            <person name="Tesler G."/>
            <person name="Pevzner P.A."/>
            <person name="Friedman R.M."/>
            <person name="Nealson K.H."/>
            <person name="Venter J.C."/>
            <person name="Lasken R.S."/>
        </authorList>
    </citation>
    <scope>NUCLEOTIDE SEQUENCE [LARGE SCALE GENOMIC DNA]</scope>
    <source>
        <strain evidence="1 2">TM6SC1</strain>
    </source>
</reference>
<keyword evidence="2" id="KW-1185">Reference proteome</keyword>
<evidence type="ECO:0000313" key="1">
    <source>
        <dbReference type="EMBL" id="KIX85444.1"/>
    </source>
</evidence>
<accession>A0A0D2GPX3</accession>
<dbReference type="eggNOG" id="ENOG50343JB">
    <property type="taxonomic scope" value="Bacteria"/>
</dbReference>
<proteinExistence type="predicted"/>
<gene>
    <name evidence="1" type="ORF">J120_00495</name>
</gene>
<evidence type="ECO:0000313" key="2">
    <source>
        <dbReference type="Proteomes" id="UP000032214"/>
    </source>
</evidence>
<organism evidence="1 2">
    <name type="scientific">candidate division TM6 bacterium JCVI TM6SC1</name>
    <dbReference type="NCBI Taxonomy" id="1306947"/>
    <lineage>
        <taxon>Bacteria</taxon>
        <taxon>Candidatus Babelota</taxon>
        <taxon>Vermiphilus</taxon>
    </lineage>
</organism>
<dbReference type="Proteomes" id="UP000032214">
    <property type="component" value="Unassembled WGS sequence"/>
</dbReference>
<dbReference type="STRING" id="1306947.J120_00495"/>
<dbReference type="EMBL" id="ARQD01000001">
    <property type="protein sequence ID" value="KIX85444.1"/>
    <property type="molecule type" value="Genomic_DNA"/>
</dbReference>